<evidence type="ECO:0000313" key="3">
    <source>
        <dbReference type="Proteomes" id="UP001153618"/>
    </source>
</evidence>
<sequence length="466" mass="50800">MMQHMQPAGPPHVIHFTIAKFSQTTTSVDHVGPLNWNHVNGRGDLHCIFEKVADVGSAPSRLIQKVLRGDILLEQLDLVQLVRHMAVPAPLRPPPKSHFAVVVKLPCIAVKYLYHDTQVRRFQIKFATEQDYFMVLALLGEINCPMTESNASIPASRQPPSISSWTSGDISTCAPGASNATSNAHGMNGFHFGAGAIASGVTTPMRASSPASTVSYALPRSIPPLPAAFRPKPNMGPTVAAKPLYDPFAMQDMPHSSQDPPNSQLSTASAIHDVDQLNQMLPPKRDLPFSKPTAKRTMPADLSLGKQPHPKEALPATSRLPGPTNELTSGLGVLGSQSQDLSQQDFSQMAMFHEEPPASSQVPLVSQPSEPMAQLPSAQSAPLPHQLPDVPNAAIQPNEEQKNEPKPCAVQHVTDDKLAEYLTYPTTERIAFLENWMCELIEDDSFMTLCHDVEGTWRRFALGQKR</sequence>
<keyword evidence="3" id="KW-1185">Reference proteome</keyword>
<protein>
    <submittedName>
        <fullName evidence="2">Uncharacterized protein</fullName>
    </submittedName>
</protein>
<dbReference type="EMBL" id="CAJVOS010000027">
    <property type="protein sequence ID" value="CAG8124137.1"/>
    <property type="molecule type" value="Genomic_DNA"/>
</dbReference>
<proteinExistence type="predicted"/>
<dbReference type="OrthoDB" id="5360255at2759"/>
<feature type="region of interest" description="Disordered" evidence="1">
    <location>
        <begin position="281"/>
        <end position="339"/>
    </location>
</feature>
<reference evidence="2" key="1">
    <citation type="submission" date="2021-07" db="EMBL/GenBank/DDBJ databases">
        <authorList>
            <person name="Branca A.L. A."/>
        </authorList>
    </citation>
    <scope>NUCLEOTIDE SEQUENCE</scope>
</reference>
<dbReference type="InterPro" id="IPR004354">
    <property type="entry name" value="Meiotic_Rec114"/>
</dbReference>
<evidence type="ECO:0000313" key="2">
    <source>
        <dbReference type="EMBL" id="CAG8124137.1"/>
    </source>
</evidence>
<organism evidence="2 3">
    <name type="scientific">Penicillium olsonii</name>
    <dbReference type="NCBI Taxonomy" id="99116"/>
    <lineage>
        <taxon>Eukaryota</taxon>
        <taxon>Fungi</taxon>
        <taxon>Dikarya</taxon>
        <taxon>Ascomycota</taxon>
        <taxon>Pezizomycotina</taxon>
        <taxon>Eurotiomycetes</taxon>
        <taxon>Eurotiomycetidae</taxon>
        <taxon>Eurotiales</taxon>
        <taxon>Aspergillaceae</taxon>
        <taxon>Penicillium</taxon>
    </lineage>
</organism>
<dbReference type="Pfam" id="PF03525">
    <property type="entry name" value="Meiotic_rec114"/>
    <property type="match status" value="1"/>
</dbReference>
<comment type="caution">
    <text evidence="2">The sequence shown here is derived from an EMBL/GenBank/DDBJ whole genome shotgun (WGS) entry which is preliminary data.</text>
</comment>
<dbReference type="AlphaFoldDB" id="A0A9W4MV89"/>
<dbReference type="GO" id="GO:0007131">
    <property type="term" value="P:reciprocal meiotic recombination"/>
    <property type="evidence" value="ECO:0007669"/>
    <property type="project" value="InterPro"/>
</dbReference>
<name>A0A9W4MV89_PENOL</name>
<feature type="compositionally biased region" description="Polar residues" evidence="1">
    <location>
        <begin position="358"/>
        <end position="369"/>
    </location>
</feature>
<dbReference type="Proteomes" id="UP001153618">
    <property type="component" value="Unassembled WGS sequence"/>
</dbReference>
<accession>A0A9W4MV89</accession>
<feature type="compositionally biased region" description="Low complexity" evidence="1">
    <location>
        <begin position="329"/>
        <end position="339"/>
    </location>
</feature>
<evidence type="ECO:0000256" key="1">
    <source>
        <dbReference type="SAM" id="MobiDB-lite"/>
    </source>
</evidence>
<gene>
    <name evidence="2" type="ORF">POLS_LOCUS5323</name>
</gene>
<feature type="region of interest" description="Disordered" evidence="1">
    <location>
        <begin position="356"/>
        <end position="384"/>
    </location>
</feature>